<comment type="caution">
    <text evidence="2">The sequence shown here is derived from an EMBL/GenBank/DDBJ whole genome shotgun (WGS) entry which is preliminary data.</text>
</comment>
<feature type="transmembrane region" description="Helical" evidence="1">
    <location>
        <begin position="120"/>
        <end position="143"/>
    </location>
</feature>
<keyword evidence="1" id="KW-1133">Transmembrane helix</keyword>
<keyword evidence="3" id="KW-1185">Reference proteome</keyword>
<feature type="transmembrane region" description="Helical" evidence="1">
    <location>
        <begin position="7"/>
        <end position="28"/>
    </location>
</feature>
<protein>
    <submittedName>
        <fullName evidence="2">Uncharacterized protein</fullName>
    </submittedName>
</protein>
<evidence type="ECO:0000256" key="1">
    <source>
        <dbReference type="SAM" id="Phobius"/>
    </source>
</evidence>
<organism evidence="2 3">
    <name type="scientific">Staphylococcus hominis</name>
    <dbReference type="NCBI Taxonomy" id="1290"/>
    <lineage>
        <taxon>Bacteria</taxon>
        <taxon>Bacillati</taxon>
        <taxon>Bacillota</taxon>
        <taxon>Bacilli</taxon>
        <taxon>Bacillales</taxon>
        <taxon>Staphylococcaceae</taxon>
        <taxon>Staphylococcus</taxon>
    </lineage>
</organism>
<feature type="transmembrane region" description="Helical" evidence="1">
    <location>
        <begin position="48"/>
        <end position="70"/>
    </location>
</feature>
<proteinExistence type="predicted"/>
<feature type="transmembrane region" description="Helical" evidence="1">
    <location>
        <begin position="82"/>
        <end position="100"/>
    </location>
</feature>
<dbReference type="AlphaFoldDB" id="A0A8X8KGA7"/>
<sequence length="154" mass="17688">MREFLNLLGALLTMIITFSISILFSFLIPLMVEGNILNMGKLNHPTFIMLWIIFSVIFNIIILILAFSMIQFSSDFVNKMKLMAMLTFFVIISYASFSHIDMQALTDHLTLTSSKHTRELSIKLLPFVLTISLGCYSAILSYLQYQIDSEERMI</sequence>
<name>A0A8X8KGA7_STAHO</name>
<evidence type="ECO:0000313" key="2">
    <source>
        <dbReference type="EMBL" id="MCM5673184.1"/>
    </source>
</evidence>
<dbReference type="RefSeq" id="WP_017174721.1">
    <property type="nucleotide sequence ID" value="NZ_CABMJU010000035.1"/>
</dbReference>
<gene>
    <name evidence="2" type="ORF">J7T32_010585</name>
</gene>
<evidence type="ECO:0000313" key="3">
    <source>
        <dbReference type="Proteomes" id="UP000665944"/>
    </source>
</evidence>
<reference evidence="2 3" key="1">
    <citation type="submission" date="2022-06" db="EMBL/GenBank/DDBJ databases">
        <title>Staphylococcus hominis ShoR14 genome sequence.</title>
        <authorList>
            <person name="Yeo C.C."/>
            <person name="Chew C.H."/>
            <person name="Che Hamzah A.M."/>
            <person name="Al-Trad E.I."/>
        </authorList>
    </citation>
    <scope>NUCLEOTIDE SEQUENCE [LARGE SCALE GENOMIC DNA]</scope>
    <source>
        <strain evidence="2 3">ShoR14</strain>
    </source>
</reference>
<accession>A0A8X8KGA7</accession>
<dbReference type="Proteomes" id="UP000665944">
    <property type="component" value="Unassembled WGS sequence"/>
</dbReference>
<dbReference type="EMBL" id="JAGHKT020000021">
    <property type="protein sequence ID" value="MCM5673184.1"/>
    <property type="molecule type" value="Genomic_DNA"/>
</dbReference>
<keyword evidence="1" id="KW-0472">Membrane</keyword>
<keyword evidence="1" id="KW-0812">Transmembrane</keyword>